<comment type="caution">
    <text evidence="3">The sequence shown here is derived from an EMBL/GenBank/DDBJ whole genome shotgun (WGS) entry which is preliminary data.</text>
</comment>
<dbReference type="GO" id="GO:0009401">
    <property type="term" value="P:phosphoenolpyruvate-dependent sugar phosphotransferase system"/>
    <property type="evidence" value="ECO:0007669"/>
    <property type="project" value="InterPro"/>
</dbReference>
<dbReference type="PANTHER" id="PTHR33799:SF1">
    <property type="entry name" value="PTS SYSTEM MANNOSE-SPECIFIC EIIAB COMPONENT-RELATED"/>
    <property type="match status" value="1"/>
</dbReference>
<accession>A0A849SEQ2</accession>
<dbReference type="InterPro" id="IPR036662">
    <property type="entry name" value="PTS_EIIA_man-typ_sf"/>
</dbReference>
<feature type="domain" description="PTS EIIA type-4" evidence="2">
    <location>
        <begin position="3"/>
        <end position="123"/>
    </location>
</feature>
<organism evidence="3 4">
    <name type="scientific">Eiseniibacteriota bacterium</name>
    <dbReference type="NCBI Taxonomy" id="2212470"/>
    <lineage>
        <taxon>Bacteria</taxon>
        <taxon>Candidatus Eiseniibacteriota</taxon>
    </lineage>
</organism>
<evidence type="ECO:0000256" key="1">
    <source>
        <dbReference type="ARBA" id="ARBA00022679"/>
    </source>
</evidence>
<protein>
    <recommendedName>
        <fullName evidence="2">PTS EIIA type-4 domain-containing protein</fullName>
    </recommendedName>
</protein>
<dbReference type="GO" id="GO:0016740">
    <property type="term" value="F:transferase activity"/>
    <property type="evidence" value="ECO:0007669"/>
    <property type="project" value="UniProtKB-KW"/>
</dbReference>
<proteinExistence type="predicted"/>
<dbReference type="GO" id="GO:0016020">
    <property type="term" value="C:membrane"/>
    <property type="evidence" value="ECO:0007669"/>
    <property type="project" value="InterPro"/>
</dbReference>
<reference evidence="3 4" key="1">
    <citation type="submission" date="2020-04" db="EMBL/GenBank/DDBJ databases">
        <title>Metagenomic profiling of ammonia- and methane-oxidizing microorganisms in a Dutch drinking water treatment plant.</title>
        <authorList>
            <person name="Poghosyan L."/>
            <person name="Leucker S."/>
        </authorList>
    </citation>
    <scope>NUCLEOTIDE SEQUENCE [LARGE SCALE GENOMIC DNA]</scope>
    <source>
        <strain evidence="3">S-RSF-IL-03</strain>
    </source>
</reference>
<dbReference type="AlphaFoldDB" id="A0A849SEQ2"/>
<evidence type="ECO:0000313" key="4">
    <source>
        <dbReference type="Proteomes" id="UP000580839"/>
    </source>
</evidence>
<dbReference type="PANTHER" id="PTHR33799">
    <property type="entry name" value="PTS PERMEASE-RELATED-RELATED"/>
    <property type="match status" value="1"/>
</dbReference>
<dbReference type="SUPFAM" id="SSF53062">
    <property type="entry name" value="PTS system fructose IIA component-like"/>
    <property type="match status" value="1"/>
</dbReference>
<sequence>MSRVPAILVMHEGLAAALLAAASRLYGPVDDIEALSNGGLSRDGLESLIESRVGSWREGGLVLTDVWGGSCHVCGALAARGHGDIVVVTGVNLPTFVDFLHNRDQLPVQELADRLVRKGQESIRLQRGPHP</sequence>
<dbReference type="InterPro" id="IPR004701">
    <property type="entry name" value="PTS_EIIA_man-typ"/>
</dbReference>
<dbReference type="EMBL" id="JABFRW010000020">
    <property type="protein sequence ID" value="NOT32906.1"/>
    <property type="molecule type" value="Genomic_DNA"/>
</dbReference>
<dbReference type="Proteomes" id="UP000580839">
    <property type="component" value="Unassembled WGS sequence"/>
</dbReference>
<dbReference type="PROSITE" id="PS51096">
    <property type="entry name" value="PTS_EIIA_TYPE_4"/>
    <property type="match status" value="1"/>
</dbReference>
<dbReference type="InterPro" id="IPR051471">
    <property type="entry name" value="Bacterial_PTS_sugar_comp"/>
</dbReference>
<evidence type="ECO:0000313" key="3">
    <source>
        <dbReference type="EMBL" id="NOT32906.1"/>
    </source>
</evidence>
<dbReference type="Pfam" id="PF03610">
    <property type="entry name" value="EIIA-man"/>
    <property type="match status" value="1"/>
</dbReference>
<dbReference type="Gene3D" id="3.40.50.510">
    <property type="entry name" value="Phosphotransferase system, mannose-type IIA component"/>
    <property type="match status" value="1"/>
</dbReference>
<keyword evidence="1" id="KW-0808">Transferase</keyword>
<name>A0A849SEQ2_UNCEI</name>
<gene>
    <name evidence="3" type="ORF">HOP12_01915</name>
</gene>
<evidence type="ECO:0000259" key="2">
    <source>
        <dbReference type="PROSITE" id="PS51096"/>
    </source>
</evidence>